<evidence type="ECO:0008006" key="12">
    <source>
        <dbReference type="Google" id="ProtNLM"/>
    </source>
</evidence>
<organism evidence="10 11">
    <name type="scientific">Rubritalea halochordaticola</name>
    <dbReference type="NCBI Taxonomy" id="714537"/>
    <lineage>
        <taxon>Bacteria</taxon>
        <taxon>Pseudomonadati</taxon>
        <taxon>Verrucomicrobiota</taxon>
        <taxon>Verrucomicrobiia</taxon>
        <taxon>Verrucomicrobiales</taxon>
        <taxon>Rubritaleaceae</taxon>
        <taxon>Rubritalea</taxon>
    </lineage>
</organism>
<dbReference type="Pfam" id="PF07335">
    <property type="entry name" value="Glyco_hydro_75"/>
    <property type="match status" value="1"/>
</dbReference>
<feature type="region of interest" description="Disordered" evidence="8">
    <location>
        <begin position="64"/>
        <end position="87"/>
    </location>
</feature>
<keyword evidence="9" id="KW-0812">Transmembrane</keyword>
<keyword evidence="9" id="KW-1133">Transmembrane helix</keyword>
<comment type="subcellular location">
    <subcellularLocation>
        <location evidence="1">Secreted</location>
    </subcellularLocation>
</comment>
<protein>
    <recommendedName>
        <fullName evidence="12">Chitosanase of glycosyl hydrolase group 75</fullName>
    </recommendedName>
</protein>
<comment type="caution">
    <text evidence="10">The sequence shown here is derived from an EMBL/GenBank/DDBJ whole genome shotgun (WGS) entry which is preliminary data.</text>
</comment>
<evidence type="ECO:0000256" key="8">
    <source>
        <dbReference type="SAM" id="MobiDB-lite"/>
    </source>
</evidence>
<gene>
    <name evidence="10" type="ORF">Rhal01_02341</name>
</gene>
<proteinExistence type="predicted"/>
<keyword evidence="11" id="KW-1185">Reference proteome</keyword>
<evidence type="ECO:0000256" key="3">
    <source>
        <dbReference type="ARBA" id="ARBA00022729"/>
    </source>
</evidence>
<keyword evidence="7" id="KW-0624">Polysaccharide degradation</keyword>
<keyword evidence="9" id="KW-0472">Membrane</keyword>
<evidence type="ECO:0000256" key="2">
    <source>
        <dbReference type="ARBA" id="ARBA00022525"/>
    </source>
</evidence>
<dbReference type="PANTHER" id="PTHR42061">
    <property type="entry name" value="ENDO-CHITOSANASE"/>
    <property type="match status" value="1"/>
</dbReference>
<feature type="transmembrane region" description="Helical" evidence="9">
    <location>
        <begin position="21"/>
        <end position="42"/>
    </location>
</feature>
<reference evidence="10 11" key="1">
    <citation type="submission" date="2024-02" db="EMBL/GenBank/DDBJ databases">
        <title>Rubritalea halochordaticola NBRC 107102.</title>
        <authorList>
            <person name="Ichikawa N."/>
            <person name="Katano-Makiyama Y."/>
            <person name="Hidaka K."/>
        </authorList>
    </citation>
    <scope>NUCLEOTIDE SEQUENCE [LARGE SCALE GENOMIC DNA]</scope>
    <source>
        <strain evidence="10 11">NBRC 107102</strain>
    </source>
</reference>
<evidence type="ECO:0000256" key="9">
    <source>
        <dbReference type="SAM" id="Phobius"/>
    </source>
</evidence>
<evidence type="ECO:0000256" key="7">
    <source>
        <dbReference type="ARBA" id="ARBA00023326"/>
    </source>
</evidence>
<dbReference type="EMBL" id="BAABRL010000007">
    <property type="protein sequence ID" value="GAA5496159.1"/>
    <property type="molecule type" value="Genomic_DNA"/>
</dbReference>
<accession>A0ABP9V3H6</accession>
<feature type="compositionally biased region" description="Acidic residues" evidence="8">
    <location>
        <begin position="469"/>
        <end position="489"/>
    </location>
</feature>
<keyword evidence="4" id="KW-0378">Hydrolase</keyword>
<evidence type="ECO:0000256" key="5">
    <source>
        <dbReference type="ARBA" id="ARBA00023277"/>
    </source>
</evidence>
<sequence length="496" mass="55542">MSDRSKESLLEENREQKAGAAGFPWIRASVFVLVCFAVIVPFTSVPEKLKDYAKEVYAARRAANTPLPPPKEPVAETTPEEEIPPLPKPVVVEPEEPEEQIVPPQDHTVESGGDIRKMYKGFKLKTHVNVDKGDLASQERGDEESYTAEYTLNINLPQPSKTMSELSKVNPKLDAILPGLSSMVEDAEVSGFYYNLYQNKVDRLKRDALKLNVLTTKHNFYDCETILNLSHPESKRKVLLMQADMDVVSDGSDGDRLSKMPDEIVNSTHYQPFTSYGWPKQTRTENPMVAGWKKRIENAKKEIADPATKEARKQWLKDRIEMLKRGIADMKARSFLIAEYDPFIVMPVNVITNRDDKHAAKVGDYAVVIHDGKIYPAIVGDGGPTFKVGEASLRLAKEINANSSPYRRPVSNLTVTYIVFSGSRDADKSAPDYKKWHQECTSLLEEIGGLGEGYELHQWEDLLAKTPESADEVEEDAAAEAEESGEDAEQEKAPQE</sequence>
<dbReference type="InterPro" id="IPR009939">
    <property type="entry name" value="Chitosanase_fungal"/>
</dbReference>
<dbReference type="PANTHER" id="PTHR42061:SF6">
    <property type="entry name" value="ENDO-CHITOSANASE"/>
    <property type="match status" value="1"/>
</dbReference>
<evidence type="ECO:0000313" key="11">
    <source>
        <dbReference type="Proteomes" id="UP001424741"/>
    </source>
</evidence>
<keyword evidence="2" id="KW-0964">Secreted</keyword>
<keyword evidence="3" id="KW-0732">Signal</keyword>
<keyword evidence="6" id="KW-0326">Glycosidase</keyword>
<keyword evidence="5" id="KW-0119">Carbohydrate metabolism</keyword>
<name>A0ABP9V3H6_9BACT</name>
<dbReference type="Proteomes" id="UP001424741">
    <property type="component" value="Unassembled WGS sequence"/>
</dbReference>
<dbReference type="RefSeq" id="WP_346188871.1">
    <property type="nucleotide sequence ID" value="NZ_BAABRL010000007.1"/>
</dbReference>
<evidence type="ECO:0000256" key="6">
    <source>
        <dbReference type="ARBA" id="ARBA00023295"/>
    </source>
</evidence>
<evidence type="ECO:0000256" key="1">
    <source>
        <dbReference type="ARBA" id="ARBA00004613"/>
    </source>
</evidence>
<feature type="region of interest" description="Disordered" evidence="8">
    <location>
        <begin position="465"/>
        <end position="496"/>
    </location>
</feature>
<evidence type="ECO:0000256" key="4">
    <source>
        <dbReference type="ARBA" id="ARBA00022801"/>
    </source>
</evidence>
<evidence type="ECO:0000313" key="10">
    <source>
        <dbReference type="EMBL" id="GAA5496159.1"/>
    </source>
</evidence>